<dbReference type="GO" id="GO:0005697">
    <property type="term" value="C:telomerase holoenzyme complex"/>
    <property type="evidence" value="ECO:0007669"/>
    <property type="project" value="TreeGrafter"/>
</dbReference>
<dbReference type="PANTHER" id="PTHR15696:SF0">
    <property type="entry name" value="TELOMERASE-BINDING PROTEIN EST1A"/>
    <property type="match status" value="1"/>
</dbReference>
<evidence type="ECO:0000313" key="4">
    <source>
        <dbReference type="Proteomes" id="UP000478008"/>
    </source>
</evidence>
<keyword evidence="4" id="KW-1185">Reference proteome</keyword>
<dbReference type="AlphaFoldDB" id="A0A7D9CVQ0"/>
<dbReference type="Gene3D" id="3.40.50.1010">
    <property type="entry name" value="5'-nuclease"/>
    <property type="match status" value="1"/>
</dbReference>
<organism evidence="3 4">
    <name type="scientific">Dekkera bruxellensis</name>
    <name type="common">Brettanomyces custersii</name>
    <dbReference type="NCBI Taxonomy" id="5007"/>
    <lineage>
        <taxon>Eukaryota</taxon>
        <taxon>Fungi</taxon>
        <taxon>Dikarya</taxon>
        <taxon>Ascomycota</taxon>
        <taxon>Saccharomycotina</taxon>
        <taxon>Pichiomycetes</taxon>
        <taxon>Pichiales</taxon>
        <taxon>Pichiaceae</taxon>
        <taxon>Brettanomyces</taxon>
    </lineage>
</organism>
<dbReference type="InterPro" id="IPR002716">
    <property type="entry name" value="PIN_dom"/>
</dbReference>
<dbReference type="GO" id="GO:0070034">
    <property type="term" value="F:telomerase RNA binding"/>
    <property type="evidence" value="ECO:0007669"/>
    <property type="project" value="TreeGrafter"/>
</dbReference>
<accession>A0A7D9CVQ0</accession>
<dbReference type="InterPro" id="IPR045153">
    <property type="entry name" value="Est1/Ebs1-like"/>
</dbReference>
<evidence type="ECO:0000259" key="2">
    <source>
        <dbReference type="SMART" id="SM00670"/>
    </source>
</evidence>
<sequence>MSASRRHSTGTTLSSSSVAPKGFQKPTGQQQQQQQQRSIASEEELLATNLQETYKAILKLEVETQQGCSEVNQRLAENDAGAEITSQLWILYKNVVQLLDHYYDFLLYALSPTSARAGRPLVMNYRILRRMWVYGVVSFLEVLKNVAAIFVEHEICACFIAYAFNIISCLTDAQLGVEGWWAEKLGDLSRMAIALYPGRYMDWKASSVSWYRAAMRTQYGHGKIYYHACTVESDNLEALMDIGRSITCRDPFVPTEQYLRMIVDNVCSQRNMLSSTEMAMIDFVKIHKILLLPNYNANQEMISLVSHYATHFGMDSSNVDFFQLRGDSDTVPNEKLQFWYQKSANFALCNINHLIGFGDSRNPFAKLFGLPEALKERKERKDKHKKTSKSGDAQSTTSGRSIGDDSETIYYSTADEQTEEAWFSLLDYVNSGVLEISVRMLRQYVSGPLQSSTPHMIIWLYFVLSVGCSIRLHPTAKPLFTQLFHHFFPWAKIIPYLNDVLCILRSSVEGRSKFRLAVNIFNKGDEDVLCHLTENENLWEAWKCWGSVWFDNVCLKGDYSSAYESGVQESIFDIPYGGPRYSPAVNGPRFIRIALLATYIARNYPVLGLAMEGNIFKYYSNQSSETLSPAEVSGLEYFYQDQRLRNLFEKIPEALVVKIKPELEIDCSVWAGENINPKLPTLEDNSYGFMTEVINNDYPAFLSKFQQQNDGVDADDESEYSDIFNDQGVYQSDSLKISGDIGDKIDTSLTFLSLDTNTWLKHCGRIFKCVRARIFRLSVPLTVFQELRSLRRSTDASVADSATRAVIIIRQLYADKSVLPVRADGSKASSLNETLEFEQNQNWRSNTDEIIMKAVKLNDDLGKSLLLGSNYRINQGGKVLTRVEASVFKYNILITDDRNMNLRAKAIRLSSFSSHWLFARINRIADGRCTD</sequence>
<feature type="compositionally biased region" description="Polar residues" evidence="1">
    <location>
        <begin position="391"/>
        <end position="400"/>
    </location>
</feature>
<gene>
    <name evidence="3" type="ORF">DEBR0S1_26324G</name>
</gene>
<dbReference type="SUPFAM" id="SSF48452">
    <property type="entry name" value="TPR-like"/>
    <property type="match status" value="1"/>
</dbReference>
<dbReference type="GO" id="GO:0000184">
    <property type="term" value="P:nuclear-transcribed mRNA catabolic process, nonsense-mediated decay"/>
    <property type="evidence" value="ECO:0007669"/>
    <property type="project" value="TreeGrafter"/>
</dbReference>
<protein>
    <submittedName>
        <fullName evidence="3">DEBR0S1_26324g1_1</fullName>
    </submittedName>
</protein>
<dbReference type="PANTHER" id="PTHR15696">
    <property type="entry name" value="SMG-7 SUPPRESSOR WITH MORPHOLOGICAL EFFECT ON GENITALIA PROTEIN 7"/>
    <property type="match status" value="1"/>
</dbReference>
<proteinExistence type="predicted"/>
<feature type="domain" description="PIN" evidence="2">
    <location>
        <begin position="750"/>
        <end position="902"/>
    </location>
</feature>
<evidence type="ECO:0000256" key="1">
    <source>
        <dbReference type="SAM" id="MobiDB-lite"/>
    </source>
</evidence>
<dbReference type="Pfam" id="PF13638">
    <property type="entry name" value="PIN_4"/>
    <property type="match status" value="1"/>
</dbReference>
<dbReference type="InterPro" id="IPR011990">
    <property type="entry name" value="TPR-like_helical_dom_sf"/>
</dbReference>
<dbReference type="EMBL" id="CABFWN010000001">
    <property type="protein sequence ID" value="VUG16814.1"/>
    <property type="molecule type" value="Genomic_DNA"/>
</dbReference>
<evidence type="ECO:0000313" key="3">
    <source>
        <dbReference type="EMBL" id="VUG16814.1"/>
    </source>
</evidence>
<feature type="compositionally biased region" description="Polar residues" evidence="1">
    <location>
        <begin position="9"/>
        <end position="18"/>
    </location>
</feature>
<dbReference type="SMART" id="SM00670">
    <property type="entry name" value="PINc"/>
    <property type="match status" value="1"/>
</dbReference>
<dbReference type="Proteomes" id="UP000478008">
    <property type="component" value="Unassembled WGS sequence"/>
</dbReference>
<feature type="region of interest" description="Disordered" evidence="1">
    <location>
        <begin position="1"/>
        <end position="38"/>
    </location>
</feature>
<name>A0A7D9CVQ0_DEKBR</name>
<reference evidence="3 4" key="1">
    <citation type="submission" date="2019-07" db="EMBL/GenBank/DDBJ databases">
        <authorList>
            <person name="Friedrich A."/>
            <person name="Schacherer J."/>
        </authorList>
    </citation>
    <scope>NUCLEOTIDE SEQUENCE [LARGE SCALE GENOMIC DNA]</scope>
</reference>
<dbReference type="GO" id="GO:0042162">
    <property type="term" value="F:telomeric DNA binding"/>
    <property type="evidence" value="ECO:0007669"/>
    <property type="project" value="TreeGrafter"/>
</dbReference>
<feature type="region of interest" description="Disordered" evidence="1">
    <location>
        <begin position="376"/>
        <end position="401"/>
    </location>
</feature>